<dbReference type="EMBL" id="CP019893">
    <property type="protein sequence ID" value="ARS90163.1"/>
    <property type="molecule type" value="Genomic_DNA"/>
</dbReference>
<evidence type="ECO:0000256" key="9">
    <source>
        <dbReference type="SAM" id="Phobius"/>
    </source>
</evidence>
<feature type="transmembrane region" description="Helical" evidence="9">
    <location>
        <begin position="172"/>
        <end position="196"/>
    </location>
</feature>
<keyword evidence="6 9" id="KW-0472">Membrane</keyword>
<evidence type="ECO:0000256" key="4">
    <source>
        <dbReference type="ARBA" id="ARBA00022746"/>
    </source>
</evidence>
<evidence type="ECO:0000256" key="2">
    <source>
        <dbReference type="ARBA" id="ARBA00004829"/>
    </source>
</evidence>
<evidence type="ECO:0000256" key="7">
    <source>
        <dbReference type="ARBA" id="ARBA00023235"/>
    </source>
</evidence>
<feature type="transmembrane region" description="Helical" evidence="9">
    <location>
        <begin position="117"/>
        <end position="136"/>
    </location>
</feature>
<feature type="transmembrane region" description="Helical" evidence="9">
    <location>
        <begin position="142"/>
        <end position="165"/>
    </location>
</feature>
<dbReference type="GO" id="GO:0045436">
    <property type="term" value="F:lycopene beta cyclase activity"/>
    <property type="evidence" value="ECO:0007669"/>
    <property type="project" value="UniProtKB-ARBA"/>
</dbReference>
<gene>
    <name evidence="10" type="ORF">B1756_10775</name>
</gene>
<keyword evidence="3 9" id="KW-0812">Transmembrane</keyword>
<comment type="subcellular location">
    <subcellularLocation>
        <location evidence="1">Membrane</location>
        <topology evidence="1">Multi-pass membrane protein</topology>
    </subcellularLocation>
</comment>
<evidence type="ECO:0000313" key="10">
    <source>
        <dbReference type="EMBL" id="ARS90163.1"/>
    </source>
</evidence>
<keyword evidence="4" id="KW-0125">Carotenoid biosynthesis</keyword>
<evidence type="ECO:0000256" key="5">
    <source>
        <dbReference type="ARBA" id="ARBA00022989"/>
    </source>
</evidence>
<dbReference type="GO" id="GO:0016020">
    <property type="term" value="C:membrane"/>
    <property type="evidence" value="ECO:0007669"/>
    <property type="project" value="UniProtKB-SubCell"/>
</dbReference>
<evidence type="ECO:0000256" key="3">
    <source>
        <dbReference type="ARBA" id="ARBA00022692"/>
    </source>
</evidence>
<accession>A0A2Z2HTN5</accession>
<protein>
    <submittedName>
        <fullName evidence="10">Lycopene cyclase</fullName>
    </submittedName>
</protein>
<evidence type="ECO:0000256" key="1">
    <source>
        <dbReference type="ARBA" id="ARBA00004141"/>
    </source>
</evidence>
<keyword evidence="7" id="KW-0413">Isomerase</keyword>
<keyword evidence="11" id="KW-1185">Reference proteome</keyword>
<keyword evidence="5 9" id="KW-1133">Transmembrane helix</keyword>
<dbReference type="AlphaFoldDB" id="A0A2Z2HTN5"/>
<organism evidence="10 11">
    <name type="scientific">Natrarchaeobaculum aegyptiacum</name>
    <dbReference type="NCBI Taxonomy" id="745377"/>
    <lineage>
        <taxon>Archaea</taxon>
        <taxon>Methanobacteriati</taxon>
        <taxon>Methanobacteriota</taxon>
        <taxon>Stenosarchaea group</taxon>
        <taxon>Halobacteria</taxon>
        <taxon>Halobacteriales</taxon>
        <taxon>Natrialbaceae</taxon>
        <taxon>Natrarchaeobaculum</taxon>
    </lineage>
</organism>
<reference evidence="11" key="1">
    <citation type="submission" date="2017-02" db="EMBL/GenBank/DDBJ databases">
        <title>Natronthermophilus aegyptiacus gen. nov.,sp. nov., an aerobic, extremely halophilic alkalithermophilic archaeon isolated from the athalassohaline Wadi An Natrun, Egypt.</title>
        <authorList>
            <person name="Zhao B."/>
        </authorList>
    </citation>
    <scope>NUCLEOTIDE SEQUENCE [LARGE SCALE GENOMIC DNA]</scope>
    <source>
        <strain evidence="11">JW/NM-HA 15</strain>
    </source>
</reference>
<sequence>MTVPLSYLEFHALFVLPPIAVLGWLAARRDDAWWGRDPLSAVAIVCLLAVVYTTPWDNLLIAEGVWWYGEGTVVATIWHAPVEEYLFFVLQPILAAFWLFQFPRLEDRSLSIPRGHRLVGVVAGLGVSGVGFLLLWTPSTFYLGAICFWAGPILAIQWGFGLTYLWEIRRTVAIGVIVPTLYLWVADRIAIGLGIWVISETHTTGYALVGLPLEEALFFLVTNVFVVQTVVLYLWLLERRHELPAIVPTPGGRRDETKPSDGSERDAS</sequence>
<evidence type="ECO:0000256" key="6">
    <source>
        <dbReference type="ARBA" id="ARBA00023136"/>
    </source>
</evidence>
<dbReference type="Proteomes" id="UP000250088">
    <property type="component" value="Chromosome"/>
</dbReference>
<dbReference type="InterPro" id="IPR017825">
    <property type="entry name" value="Lycopene_cyclase_dom"/>
</dbReference>
<evidence type="ECO:0000256" key="8">
    <source>
        <dbReference type="SAM" id="MobiDB-lite"/>
    </source>
</evidence>
<feature type="transmembrane region" description="Helical" evidence="9">
    <location>
        <begin position="216"/>
        <end position="236"/>
    </location>
</feature>
<dbReference type="NCBIfam" id="TIGR03462">
    <property type="entry name" value="CarR_dom_SF"/>
    <property type="match status" value="2"/>
</dbReference>
<feature type="transmembrane region" description="Helical" evidence="9">
    <location>
        <begin position="6"/>
        <end position="27"/>
    </location>
</feature>
<dbReference type="GO" id="GO:0016872">
    <property type="term" value="F:intramolecular lyase activity"/>
    <property type="evidence" value="ECO:0007669"/>
    <property type="project" value="InterPro"/>
</dbReference>
<dbReference type="GeneID" id="32894568"/>
<feature type="compositionally biased region" description="Basic and acidic residues" evidence="8">
    <location>
        <begin position="252"/>
        <end position="268"/>
    </location>
</feature>
<dbReference type="GO" id="GO:0016117">
    <property type="term" value="P:carotenoid biosynthetic process"/>
    <property type="evidence" value="ECO:0007669"/>
    <property type="project" value="UniProtKB-KW"/>
</dbReference>
<evidence type="ECO:0000313" key="11">
    <source>
        <dbReference type="Proteomes" id="UP000250088"/>
    </source>
</evidence>
<feature type="transmembrane region" description="Helical" evidence="9">
    <location>
        <begin position="39"/>
        <end position="56"/>
    </location>
</feature>
<dbReference type="KEGG" id="naj:B1756_10775"/>
<dbReference type="RefSeq" id="WP_086888539.1">
    <property type="nucleotide sequence ID" value="NZ_CP019893.1"/>
</dbReference>
<name>A0A2Z2HTN5_9EURY</name>
<feature type="transmembrane region" description="Helical" evidence="9">
    <location>
        <begin position="85"/>
        <end position="105"/>
    </location>
</feature>
<proteinExistence type="predicted"/>
<feature type="region of interest" description="Disordered" evidence="8">
    <location>
        <begin position="248"/>
        <end position="268"/>
    </location>
</feature>
<comment type="pathway">
    <text evidence="2">Carotenoid biosynthesis.</text>
</comment>
<dbReference type="OrthoDB" id="241129at2157"/>